<feature type="region of interest" description="Disordered" evidence="1">
    <location>
        <begin position="1"/>
        <end position="68"/>
    </location>
</feature>
<organism evidence="2 3">
    <name type="scientific">Xanthomonas translucens pv. translucens DSM 18974</name>
    <dbReference type="NCBI Taxonomy" id="1261556"/>
    <lineage>
        <taxon>Bacteria</taxon>
        <taxon>Pseudomonadati</taxon>
        <taxon>Pseudomonadota</taxon>
        <taxon>Gammaproteobacteria</taxon>
        <taxon>Lysobacterales</taxon>
        <taxon>Lysobacteraceae</taxon>
        <taxon>Xanthomonas</taxon>
        <taxon>Xanthomonas translucens group</taxon>
    </lineage>
</organism>
<gene>
    <name evidence="2" type="ORF">BN444_01286</name>
</gene>
<name>A0A1C3TT41_XANCT</name>
<protein>
    <submittedName>
        <fullName evidence="2">Uncharacterized protein</fullName>
    </submittedName>
</protein>
<dbReference type="Proteomes" id="UP000093071">
    <property type="component" value="Chromosome I"/>
</dbReference>
<proteinExistence type="predicted"/>
<reference evidence="3" key="1">
    <citation type="submission" date="2016-07" db="EMBL/GenBank/DDBJ databases">
        <authorList>
            <person name="Jaenicke Sebastian"/>
        </authorList>
    </citation>
    <scope>NUCLEOTIDE SEQUENCE [LARGE SCALE GENOMIC DNA]</scope>
</reference>
<accession>A0A1C3TT41</accession>
<dbReference type="PATRIC" id="fig|1261556.5.peg.3855"/>
<dbReference type="EMBL" id="LT604072">
    <property type="protein sequence ID" value="SCB06381.1"/>
    <property type="molecule type" value="Genomic_DNA"/>
</dbReference>
<evidence type="ECO:0000256" key="1">
    <source>
        <dbReference type="SAM" id="MobiDB-lite"/>
    </source>
</evidence>
<dbReference type="AlphaFoldDB" id="A0A1C3TT41"/>
<sequence length="68" mass="7470">MPMPASKPPPWKKPKPRGQRAQPLSPAQKAAARQRAEDNGRPYPNLIDNMWAVRQPRADGVADAAGEE</sequence>
<evidence type="ECO:0000313" key="3">
    <source>
        <dbReference type="Proteomes" id="UP000093071"/>
    </source>
</evidence>
<evidence type="ECO:0000313" key="2">
    <source>
        <dbReference type="EMBL" id="SCB06381.1"/>
    </source>
</evidence>